<organism evidence="3 4">
    <name type="scientific">Bacteroides ovatus</name>
    <dbReference type="NCBI Taxonomy" id="28116"/>
    <lineage>
        <taxon>Bacteria</taxon>
        <taxon>Pseudomonadati</taxon>
        <taxon>Bacteroidota</taxon>
        <taxon>Bacteroidia</taxon>
        <taxon>Bacteroidales</taxon>
        <taxon>Bacteroidaceae</taxon>
        <taxon>Bacteroides</taxon>
    </lineage>
</organism>
<keyword evidence="2" id="KW-1133">Transmembrane helix</keyword>
<keyword evidence="2" id="KW-0472">Membrane</keyword>
<evidence type="ECO:0000313" key="4">
    <source>
        <dbReference type="Proteomes" id="UP000181870"/>
    </source>
</evidence>
<proteinExistence type="predicted"/>
<keyword evidence="2" id="KW-0812">Transmembrane</keyword>
<gene>
    <name evidence="3" type="ORF">SAMN05192582_101141</name>
</gene>
<feature type="transmembrane region" description="Helical" evidence="2">
    <location>
        <begin position="7"/>
        <end position="26"/>
    </location>
</feature>
<name>A0A1G8EQ82_BACOV</name>
<dbReference type="EMBL" id="FNDO01000011">
    <property type="protein sequence ID" value="SDH72002.1"/>
    <property type="molecule type" value="Genomic_DNA"/>
</dbReference>
<protein>
    <submittedName>
        <fullName evidence="3">Uncharacterized protein</fullName>
    </submittedName>
</protein>
<feature type="region of interest" description="Disordered" evidence="1">
    <location>
        <begin position="59"/>
        <end position="81"/>
    </location>
</feature>
<evidence type="ECO:0000313" key="3">
    <source>
        <dbReference type="EMBL" id="SDH72002.1"/>
    </source>
</evidence>
<evidence type="ECO:0000256" key="2">
    <source>
        <dbReference type="SAM" id="Phobius"/>
    </source>
</evidence>
<sequence length="81" mass="9343">MTHKTRKLASISALATAVFLWGFGVYLLFNEFVAKLFLVIILISGAWTYYELRRAIEIPPDYNPGEENQKQHTNNNKIDKL</sequence>
<feature type="transmembrane region" description="Helical" evidence="2">
    <location>
        <begin position="32"/>
        <end position="50"/>
    </location>
</feature>
<feature type="compositionally biased region" description="Polar residues" evidence="1">
    <location>
        <begin position="71"/>
        <end position="81"/>
    </location>
</feature>
<evidence type="ECO:0000256" key="1">
    <source>
        <dbReference type="SAM" id="MobiDB-lite"/>
    </source>
</evidence>
<accession>A0A1G8EQ82</accession>
<dbReference type="Proteomes" id="UP000181870">
    <property type="component" value="Unassembled WGS sequence"/>
</dbReference>
<reference evidence="3 4" key="1">
    <citation type="submission" date="2016-10" db="EMBL/GenBank/DDBJ databases">
        <authorList>
            <person name="de Groot N.N."/>
        </authorList>
    </citation>
    <scope>NUCLEOTIDE SEQUENCE [LARGE SCALE GENOMIC DNA]</scope>
    <source>
        <strain evidence="3 4">NLAE-zl-C57</strain>
    </source>
</reference>
<dbReference type="AlphaFoldDB" id="A0A1G8EQ82"/>
<dbReference type="RefSeq" id="WP_074636813.1">
    <property type="nucleotide sequence ID" value="NZ_FNDO01000011.1"/>
</dbReference>